<dbReference type="SMART" id="SM00408">
    <property type="entry name" value="IGc2"/>
    <property type="match status" value="1"/>
</dbReference>
<dbReference type="GO" id="GO:0007165">
    <property type="term" value="P:signal transduction"/>
    <property type="evidence" value="ECO:0007669"/>
    <property type="project" value="TreeGrafter"/>
</dbReference>
<dbReference type="InterPro" id="IPR003599">
    <property type="entry name" value="Ig_sub"/>
</dbReference>
<dbReference type="InterPro" id="IPR036179">
    <property type="entry name" value="Ig-like_dom_sf"/>
</dbReference>
<dbReference type="GO" id="GO:1990782">
    <property type="term" value="F:protein tyrosine kinase binding"/>
    <property type="evidence" value="ECO:0007669"/>
    <property type="project" value="TreeGrafter"/>
</dbReference>
<evidence type="ECO:0000256" key="3">
    <source>
        <dbReference type="ARBA" id="ARBA00023319"/>
    </source>
</evidence>
<dbReference type="SMART" id="SM00409">
    <property type="entry name" value="IG"/>
    <property type="match status" value="2"/>
</dbReference>
<dbReference type="GO" id="GO:0005886">
    <property type="term" value="C:plasma membrane"/>
    <property type="evidence" value="ECO:0007669"/>
    <property type="project" value="TreeGrafter"/>
</dbReference>
<evidence type="ECO:0000256" key="1">
    <source>
        <dbReference type="ARBA" id="ARBA00022729"/>
    </source>
</evidence>
<dbReference type="FunFam" id="2.60.40.10:FF:000244">
    <property type="entry name" value="carcinoembryonic antigen-related cell adhesion molecule 16"/>
    <property type="match status" value="1"/>
</dbReference>
<feature type="domain" description="Ig-like" evidence="5">
    <location>
        <begin position="132"/>
        <end position="217"/>
    </location>
</feature>
<dbReference type="InterPro" id="IPR003598">
    <property type="entry name" value="Ig_sub2"/>
</dbReference>
<keyword evidence="1" id="KW-0732">Signal</keyword>
<evidence type="ECO:0000256" key="4">
    <source>
        <dbReference type="ARBA" id="ARBA00038222"/>
    </source>
</evidence>
<sequence>TSVKTQEASVPILTGFSLLPASLLAFWGLCTAAQLTIESVPFNAVEGKDVLLLVHNTRENLLVYRWFKGERSVESFGIATYAMTTQVNTPGPAHSDVTQNDSGFYTLQTMNPDLGSEEASGQLHSTEPVTWPSIQATNTTVTEQESVVLTCLSADTGISIRWIFNNQSLWLMERMNPSQDNRSLSIDPVRREDARECQCEVSNPASSSKWPPQSTVTSTFLMCQE</sequence>
<evidence type="ECO:0000256" key="2">
    <source>
        <dbReference type="ARBA" id="ARBA00023180"/>
    </source>
</evidence>
<dbReference type="SUPFAM" id="SSF48726">
    <property type="entry name" value="Immunoglobulin"/>
    <property type="match status" value="2"/>
</dbReference>
<dbReference type="GO" id="GO:0002682">
    <property type="term" value="P:regulation of immune system process"/>
    <property type="evidence" value="ECO:0007669"/>
    <property type="project" value="TreeGrafter"/>
</dbReference>
<proteinExistence type="inferred from homology"/>
<dbReference type="PANTHER" id="PTHR44427">
    <property type="entry name" value="CARCINOEMBRYONIC ANTIGEN-RELATED CELL ADHESION MOLECULE 19"/>
    <property type="match status" value="1"/>
</dbReference>
<dbReference type="GO" id="GO:0009986">
    <property type="term" value="C:cell surface"/>
    <property type="evidence" value="ECO:0007669"/>
    <property type="project" value="TreeGrafter"/>
</dbReference>
<dbReference type="InterPro" id="IPR013783">
    <property type="entry name" value="Ig-like_fold"/>
</dbReference>
<dbReference type="CDD" id="cd05774">
    <property type="entry name" value="IgV_CEACAM_D1"/>
    <property type="match status" value="1"/>
</dbReference>
<dbReference type="InterPro" id="IPR050831">
    <property type="entry name" value="CEA_cell_adhesion"/>
</dbReference>
<dbReference type="PROSITE" id="PS50835">
    <property type="entry name" value="IG_LIKE"/>
    <property type="match status" value="1"/>
</dbReference>
<name>A0A8C0W893_CASCN</name>
<dbReference type="Pfam" id="PF13927">
    <property type="entry name" value="Ig_3"/>
    <property type="match status" value="1"/>
</dbReference>
<dbReference type="PANTHER" id="PTHR44427:SF1">
    <property type="entry name" value="CARCINOEMBRYONIC ANTIGEN-RELATED CELL ADHESION MOLECULE 1"/>
    <property type="match status" value="1"/>
</dbReference>
<reference evidence="6" key="1">
    <citation type="submission" date="2023-09" db="UniProtKB">
        <authorList>
            <consortium name="Ensembl"/>
        </authorList>
    </citation>
    <scope>IDENTIFICATION</scope>
</reference>
<accession>A0A8C0W893</accession>
<dbReference type="InterPro" id="IPR007110">
    <property type="entry name" value="Ig-like_dom"/>
</dbReference>
<organism evidence="6">
    <name type="scientific">Castor canadensis</name>
    <name type="common">American beaver</name>
    <dbReference type="NCBI Taxonomy" id="51338"/>
    <lineage>
        <taxon>Eukaryota</taxon>
        <taxon>Metazoa</taxon>
        <taxon>Chordata</taxon>
        <taxon>Craniata</taxon>
        <taxon>Vertebrata</taxon>
        <taxon>Euteleostomi</taxon>
        <taxon>Mammalia</taxon>
        <taxon>Eutheria</taxon>
        <taxon>Euarchontoglires</taxon>
        <taxon>Glires</taxon>
        <taxon>Rodentia</taxon>
        <taxon>Castorimorpha</taxon>
        <taxon>Castoridae</taxon>
        <taxon>Castor</taxon>
    </lineage>
</organism>
<comment type="similarity">
    <text evidence="4">Belongs to the immunoglobulin superfamily. CEA family.</text>
</comment>
<dbReference type="Ensembl" id="ENSCCNT00000009567.1">
    <property type="protein sequence ID" value="ENSCCNP00000007211.1"/>
    <property type="gene ID" value="ENSCCNG00000007713.1"/>
</dbReference>
<keyword evidence="2" id="KW-0325">Glycoprotein</keyword>
<evidence type="ECO:0000313" key="6">
    <source>
        <dbReference type="Ensembl" id="ENSCCNP00000007211.1"/>
    </source>
</evidence>
<dbReference type="Gene3D" id="2.60.40.10">
    <property type="entry name" value="Immunoglobulins"/>
    <property type="match status" value="2"/>
</dbReference>
<protein>
    <recommendedName>
        <fullName evidence="5">Ig-like domain-containing protein</fullName>
    </recommendedName>
</protein>
<dbReference type="AlphaFoldDB" id="A0A8C0W893"/>
<evidence type="ECO:0000259" key="5">
    <source>
        <dbReference type="PROSITE" id="PS50835"/>
    </source>
</evidence>
<keyword evidence="3" id="KW-0393">Immunoglobulin domain</keyword>